<evidence type="ECO:0000259" key="7">
    <source>
        <dbReference type="SMART" id="SM00382"/>
    </source>
</evidence>
<proteinExistence type="inferred from homology"/>
<keyword evidence="6" id="KW-0067">ATP-binding</keyword>
<dbReference type="InterPro" id="IPR041048">
    <property type="entry name" value="RuvB-like_C"/>
</dbReference>
<name>A0A2J6N432_9CREN</name>
<dbReference type="FunFam" id="2.40.50.360:FF:000001">
    <property type="entry name" value="RuvB-like helicase"/>
    <property type="match status" value="1"/>
</dbReference>
<dbReference type="Pfam" id="PF06068">
    <property type="entry name" value="TIP49"/>
    <property type="match status" value="1"/>
</dbReference>
<evidence type="ECO:0000256" key="1">
    <source>
        <dbReference type="ARBA" id="ARBA00007519"/>
    </source>
</evidence>
<evidence type="ECO:0000313" key="8">
    <source>
        <dbReference type="EMBL" id="HEW64397.1"/>
    </source>
</evidence>
<gene>
    <name evidence="9" type="ORF">C0188_00345</name>
    <name evidence="8" type="ORF">ENO39_05020</name>
</gene>
<dbReference type="Proteomes" id="UP000886076">
    <property type="component" value="Unassembled WGS sequence"/>
</dbReference>
<evidence type="ECO:0000256" key="3">
    <source>
        <dbReference type="ARBA" id="ARBA00022741"/>
    </source>
</evidence>
<reference evidence="8" key="2">
    <citation type="journal article" date="2020" name="mSystems">
        <title>Genome- and Community-Level Interaction Insights into Carbon Utilization and Element Cycling Functions of Hydrothermarchaeota in Hydrothermal Sediment.</title>
        <authorList>
            <person name="Zhou Z."/>
            <person name="Liu Y."/>
            <person name="Xu W."/>
            <person name="Pan J."/>
            <person name="Luo Z.H."/>
            <person name="Li M."/>
        </authorList>
    </citation>
    <scope>NUCLEOTIDE SEQUENCE [LARGE SCALE GENOMIC DNA]</scope>
    <source>
        <strain evidence="8">SpSt-1261</strain>
    </source>
</reference>
<evidence type="ECO:0000256" key="6">
    <source>
        <dbReference type="ARBA" id="ARBA00022840"/>
    </source>
</evidence>
<dbReference type="InterPro" id="IPR012340">
    <property type="entry name" value="NA-bd_OB-fold"/>
</dbReference>
<evidence type="ECO:0000256" key="5">
    <source>
        <dbReference type="ARBA" id="ARBA00022806"/>
    </source>
</evidence>
<dbReference type="InterPro" id="IPR027238">
    <property type="entry name" value="RuvB-like"/>
</dbReference>
<dbReference type="SMART" id="SM00382">
    <property type="entry name" value="AAA"/>
    <property type="match status" value="1"/>
</dbReference>
<dbReference type="InterPro" id="IPR003593">
    <property type="entry name" value="AAA+_ATPase"/>
</dbReference>
<dbReference type="GO" id="GO:0005524">
    <property type="term" value="F:ATP binding"/>
    <property type="evidence" value="ECO:0007669"/>
    <property type="project" value="UniProtKB-KW"/>
</dbReference>
<sequence length="453" mass="51288">MSIIEELPKVKEFKRIGFHSHIKGLGLDENGKAKQIADGLVGQIEAREAAGIVVQMIKEGKMAGRGILFVGPTGTGKTALAVAIARELGEDTPFVEFTGSEIYSTEMKKTEMLMQTLRKSIGVRIKEKRTVYEGAVKELKIRRLRNPYNPYMMIPREAKITLETKDENITLTVSEEITQQLLELGIKKGDVIWIDSQTGRIFKEGRLKEEAEEKSPYISSERIMEMPQGPIKKDKEIVHTITLHDLDIYFATRKAGLEILFGFSPLKEIGQDVRKEVDEQVKKWINDGMGEIIPGVLFIDDAHMLDLEAFSFLTRAMESELAPIIILATNRGITKIRGTDIESPHGMPLDLLDRLLIITTRPYNRDEIKQIILIRSEEEDIPLSDDAIEELTNIGVNRSLRYAIQLMVPAKVLAIRKNKQKVTKEEVIEASAKFIDLKSSIDYITKYEQLMLH</sequence>
<dbReference type="AlphaFoldDB" id="A0A2J6N432"/>
<dbReference type="EMBL" id="DSFH01000062">
    <property type="protein sequence ID" value="HEW64397.1"/>
    <property type="molecule type" value="Genomic_DNA"/>
</dbReference>
<dbReference type="EMBL" id="PNIM01000001">
    <property type="protein sequence ID" value="PMB76108.1"/>
    <property type="molecule type" value="Genomic_DNA"/>
</dbReference>
<reference evidence="9 10" key="1">
    <citation type="submission" date="2018-01" db="EMBL/GenBank/DDBJ databases">
        <title>Metagenomic assembled genomes from two thermal pools in the Uzon Caldera, Kamchatka, Russia.</title>
        <authorList>
            <person name="Wilkins L."/>
            <person name="Ettinger C."/>
        </authorList>
    </citation>
    <scope>NUCLEOTIDE SEQUENCE [LARGE SCALE GENOMIC DNA]</scope>
    <source>
        <strain evidence="9">ZAV-06</strain>
    </source>
</reference>
<dbReference type="OMA" id="IINTEPY"/>
<dbReference type="Gene3D" id="3.40.50.300">
    <property type="entry name" value="P-loop containing nucleotide triphosphate hydrolases"/>
    <property type="match status" value="1"/>
</dbReference>
<comment type="caution">
    <text evidence="9">The sequence shown here is derived from an EMBL/GenBank/DDBJ whole genome shotgun (WGS) entry which is preliminary data.</text>
</comment>
<evidence type="ECO:0000313" key="10">
    <source>
        <dbReference type="Proteomes" id="UP000237153"/>
    </source>
</evidence>
<feature type="domain" description="AAA+ ATPase" evidence="7">
    <location>
        <begin position="63"/>
        <end position="362"/>
    </location>
</feature>
<dbReference type="SUPFAM" id="SSF52540">
    <property type="entry name" value="P-loop containing nucleoside triphosphate hydrolases"/>
    <property type="match status" value="1"/>
</dbReference>
<evidence type="ECO:0000256" key="4">
    <source>
        <dbReference type="ARBA" id="ARBA00022801"/>
    </source>
</evidence>
<dbReference type="FunFam" id="1.10.8.60:FF:000010">
    <property type="entry name" value="RuvB-like helicase"/>
    <property type="match status" value="1"/>
</dbReference>
<evidence type="ECO:0000313" key="9">
    <source>
        <dbReference type="EMBL" id="PMB76108.1"/>
    </source>
</evidence>
<accession>A0A2J6N432</accession>
<comment type="similarity">
    <text evidence="1">Belongs to the RuvB family.</text>
</comment>
<keyword evidence="3" id="KW-0547">Nucleotide-binding</keyword>
<organism evidence="9 10">
    <name type="scientific">Fervidicoccus fontis</name>
    <dbReference type="NCBI Taxonomy" id="683846"/>
    <lineage>
        <taxon>Archaea</taxon>
        <taxon>Thermoproteota</taxon>
        <taxon>Thermoprotei</taxon>
        <taxon>Fervidicoccales</taxon>
        <taxon>Fervidicoccaceae</taxon>
        <taxon>Fervidicoccus</taxon>
    </lineage>
</organism>
<dbReference type="EC" id="3.6.4.12" evidence="2"/>
<dbReference type="GO" id="GO:0016787">
    <property type="term" value="F:hydrolase activity"/>
    <property type="evidence" value="ECO:0007669"/>
    <property type="project" value="UniProtKB-KW"/>
</dbReference>
<dbReference type="Gene3D" id="1.10.8.60">
    <property type="match status" value="1"/>
</dbReference>
<keyword evidence="5 9" id="KW-0347">Helicase</keyword>
<protein>
    <recommendedName>
        <fullName evidence="2">DNA helicase</fullName>
        <ecNumber evidence="2">3.6.4.12</ecNumber>
    </recommendedName>
</protein>
<dbReference type="Pfam" id="PF17856">
    <property type="entry name" value="TIP49_C"/>
    <property type="match status" value="1"/>
</dbReference>
<dbReference type="PRINTS" id="PR00830">
    <property type="entry name" value="ENDOLAPTASE"/>
</dbReference>
<dbReference type="InterPro" id="IPR010339">
    <property type="entry name" value="TIP49_P-loop"/>
</dbReference>
<dbReference type="GO" id="GO:0003678">
    <property type="term" value="F:DNA helicase activity"/>
    <property type="evidence" value="ECO:0007669"/>
    <property type="project" value="UniProtKB-EC"/>
</dbReference>
<dbReference type="Proteomes" id="UP000237153">
    <property type="component" value="Unassembled WGS sequence"/>
</dbReference>
<dbReference type="GeneID" id="12449476"/>
<dbReference type="Gene3D" id="2.40.50.360">
    <property type="entry name" value="RuvB-like helicase, domain II"/>
    <property type="match status" value="1"/>
</dbReference>
<keyword evidence="4" id="KW-0378">Hydrolase</keyword>
<dbReference type="RefSeq" id="WP_014557543.1">
    <property type="nucleotide sequence ID" value="NZ_DSFH01000062.1"/>
</dbReference>
<dbReference type="InterPro" id="IPR042487">
    <property type="entry name" value="RuvBL1/2_DNA/RNA_bd_dom"/>
</dbReference>
<dbReference type="InterPro" id="IPR027417">
    <property type="entry name" value="P-loop_NTPase"/>
</dbReference>
<evidence type="ECO:0000256" key="2">
    <source>
        <dbReference type="ARBA" id="ARBA00012551"/>
    </source>
</evidence>
<dbReference type="SUPFAM" id="SSF50249">
    <property type="entry name" value="Nucleic acid-binding proteins"/>
    <property type="match status" value="1"/>
</dbReference>
<dbReference type="PANTHER" id="PTHR11093">
    <property type="entry name" value="RUVB-RELATED REPTIN AND PONTIN"/>
    <property type="match status" value="1"/>
</dbReference>